<organism evidence="3 4">
    <name type="scientific">Chryseobacterium zhengzhouense</name>
    <dbReference type="NCBI Taxonomy" id="1636086"/>
    <lineage>
        <taxon>Bacteria</taxon>
        <taxon>Pseudomonadati</taxon>
        <taxon>Bacteroidota</taxon>
        <taxon>Flavobacteriia</taxon>
        <taxon>Flavobacteriales</taxon>
        <taxon>Weeksellaceae</taxon>
        <taxon>Chryseobacterium group</taxon>
        <taxon>Chryseobacterium</taxon>
    </lineage>
</organism>
<dbReference type="InterPro" id="IPR050190">
    <property type="entry name" value="UPF0213_domain"/>
</dbReference>
<comment type="similarity">
    <text evidence="1">Belongs to the UPF0213 family.</text>
</comment>
<dbReference type="PANTHER" id="PTHR34477:SF5">
    <property type="entry name" value="BSL5627 PROTEIN"/>
    <property type="match status" value="1"/>
</dbReference>
<name>A0ABW2LZL5_9FLAO</name>
<keyword evidence="4" id="KW-1185">Reference proteome</keyword>
<evidence type="ECO:0000259" key="2">
    <source>
        <dbReference type="PROSITE" id="PS50164"/>
    </source>
</evidence>
<reference evidence="4" key="1">
    <citation type="journal article" date="2019" name="Int. J. Syst. Evol. Microbiol.">
        <title>The Global Catalogue of Microorganisms (GCM) 10K type strain sequencing project: providing services to taxonomists for standard genome sequencing and annotation.</title>
        <authorList>
            <consortium name="The Broad Institute Genomics Platform"/>
            <consortium name="The Broad Institute Genome Sequencing Center for Infectious Disease"/>
            <person name="Wu L."/>
            <person name="Ma J."/>
        </authorList>
    </citation>
    <scope>NUCLEOTIDE SEQUENCE [LARGE SCALE GENOMIC DNA]</scope>
    <source>
        <strain evidence="4">CCUG 54781</strain>
    </source>
</reference>
<dbReference type="InterPro" id="IPR035901">
    <property type="entry name" value="GIY-YIG_endonuc_sf"/>
</dbReference>
<dbReference type="InterPro" id="IPR000305">
    <property type="entry name" value="GIY-YIG_endonuc"/>
</dbReference>
<dbReference type="Pfam" id="PF01541">
    <property type="entry name" value="GIY-YIG"/>
    <property type="match status" value="1"/>
</dbReference>
<accession>A0ABW2LZL5</accession>
<sequence length="121" mass="14183">MSLRGVKATKQSHNFKTTQMKPGFIYIMTNENNTVLYTGVTSNLPKRVQQHKEKFFELSFTSKYNVCKLVYWESFQEIGDAISREKQIKAGSRQKKINLINSINLEWRDLAEDIKDIMNPY</sequence>
<comment type="caution">
    <text evidence="3">The sequence shown here is derived from an EMBL/GenBank/DDBJ whole genome shotgun (WGS) entry which is preliminary data.</text>
</comment>
<evidence type="ECO:0000313" key="3">
    <source>
        <dbReference type="EMBL" id="MFC7347793.1"/>
    </source>
</evidence>
<dbReference type="SUPFAM" id="SSF82771">
    <property type="entry name" value="GIY-YIG endonuclease"/>
    <property type="match status" value="1"/>
</dbReference>
<dbReference type="EMBL" id="JBHTCR010000006">
    <property type="protein sequence ID" value="MFC7347793.1"/>
    <property type="molecule type" value="Genomic_DNA"/>
</dbReference>
<protein>
    <submittedName>
        <fullName evidence="3">GIY-YIG nuclease family protein</fullName>
    </submittedName>
</protein>
<proteinExistence type="inferred from homology"/>
<gene>
    <name evidence="3" type="ORF">ACFQO9_13790</name>
</gene>
<evidence type="ECO:0000256" key="1">
    <source>
        <dbReference type="ARBA" id="ARBA00007435"/>
    </source>
</evidence>
<dbReference type="PANTHER" id="PTHR34477">
    <property type="entry name" value="UPF0213 PROTEIN YHBQ"/>
    <property type="match status" value="1"/>
</dbReference>
<dbReference type="Gene3D" id="3.40.1440.10">
    <property type="entry name" value="GIY-YIG endonuclease"/>
    <property type="match status" value="1"/>
</dbReference>
<dbReference type="PROSITE" id="PS50164">
    <property type="entry name" value="GIY_YIG"/>
    <property type="match status" value="1"/>
</dbReference>
<evidence type="ECO:0000313" key="4">
    <source>
        <dbReference type="Proteomes" id="UP001596550"/>
    </source>
</evidence>
<dbReference type="CDD" id="cd10448">
    <property type="entry name" value="GIY-YIG_unchar_3"/>
    <property type="match status" value="1"/>
</dbReference>
<feature type="domain" description="GIY-YIG" evidence="2">
    <location>
        <begin position="21"/>
        <end position="99"/>
    </location>
</feature>
<dbReference type="Proteomes" id="UP001596550">
    <property type="component" value="Unassembled WGS sequence"/>
</dbReference>